<keyword evidence="6 8" id="KW-0472">Membrane</keyword>
<evidence type="ECO:0000256" key="4">
    <source>
        <dbReference type="ARBA" id="ARBA00022692"/>
    </source>
</evidence>
<dbReference type="PANTHER" id="PTHR30336">
    <property type="entry name" value="INNER MEMBRANE PROTEIN, PROBABLE PERMEASE"/>
    <property type="match status" value="1"/>
</dbReference>
<dbReference type="InterPro" id="IPR051599">
    <property type="entry name" value="Cell_Envelope_Assoc"/>
</dbReference>
<dbReference type="CDD" id="cd06259">
    <property type="entry name" value="YdcF-like"/>
    <property type="match status" value="1"/>
</dbReference>
<dbReference type="Pfam" id="PF02698">
    <property type="entry name" value="DUF218"/>
    <property type="match status" value="1"/>
</dbReference>
<keyword evidence="4 8" id="KW-0812">Transmembrane</keyword>
<dbReference type="PATRIC" id="fig|750.21.peg.231"/>
<name>A0A1A7PBB2_9PAST</name>
<feature type="domain" description="DUF218" evidence="9">
    <location>
        <begin position="74"/>
        <end position="200"/>
    </location>
</feature>
<dbReference type="OrthoDB" id="9782395at2"/>
<evidence type="ECO:0000256" key="6">
    <source>
        <dbReference type="ARBA" id="ARBA00023136"/>
    </source>
</evidence>
<accession>A0A1A7PBB2</accession>
<keyword evidence="3" id="KW-0997">Cell inner membrane</keyword>
<evidence type="ECO:0000256" key="1">
    <source>
        <dbReference type="ARBA" id="ARBA00004377"/>
    </source>
</evidence>
<dbReference type="AlphaFoldDB" id="A0A1A7PBB2"/>
<evidence type="ECO:0000256" key="7">
    <source>
        <dbReference type="ARBA" id="ARBA00037355"/>
    </source>
</evidence>
<dbReference type="InterPro" id="IPR003848">
    <property type="entry name" value="DUF218"/>
</dbReference>
<organism evidence="10 11">
    <name type="scientific">Gallibacterium anatis</name>
    <dbReference type="NCBI Taxonomy" id="750"/>
    <lineage>
        <taxon>Bacteria</taxon>
        <taxon>Pseudomonadati</taxon>
        <taxon>Pseudomonadota</taxon>
        <taxon>Gammaproteobacteria</taxon>
        <taxon>Pasteurellales</taxon>
        <taxon>Pasteurellaceae</taxon>
        <taxon>Gallibacterium</taxon>
    </lineage>
</organism>
<dbReference type="GO" id="GO:0005886">
    <property type="term" value="C:plasma membrane"/>
    <property type="evidence" value="ECO:0007669"/>
    <property type="project" value="UniProtKB-SubCell"/>
</dbReference>
<evidence type="ECO:0000256" key="5">
    <source>
        <dbReference type="ARBA" id="ARBA00022989"/>
    </source>
</evidence>
<dbReference type="PANTHER" id="PTHR30336:SF0">
    <property type="entry name" value="PROTEIN SANA"/>
    <property type="match status" value="1"/>
</dbReference>
<keyword evidence="2" id="KW-1003">Cell membrane</keyword>
<evidence type="ECO:0000313" key="11">
    <source>
        <dbReference type="Proteomes" id="UP000092643"/>
    </source>
</evidence>
<reference evidence="10 11" key="1">
    <citation type="submission" date="2014-11" db="EMBL/GenBank/DDBJ databases">
        <title>Pan-genome of Gallibacterium spp.</title>
        <authorList>
            <person name="Kudirkiene E."/>
            <person name="Bojesen A.M."/>
        </authorList>
    </citation>
    <scope>NUCLEOTIDE SEQUENCE [LARGE SCALE GENOMIC DNA]</scope>
    <source>
        <strain evidence="10 11">F 279</strain>
    </source>
</reference>
<dbReference type="Proteomes" id="UP000092643">
    <property type="component" value="Unassembled WGS sequence"/>
</dbReference>
<dbReference type="EMBL" id="JTJO01000025">
    <property type="protein sequence ID" value="OBW99090.1"/>
    <property type="molecule type" value="Genomic_DNA"/>
</dbReference>
<evidence type="ECO:0000256" key="8">
    <source>
        <dbReference type="SAM" id="Phobius"/>
    </source>
</evidence>
<keyword evidence="5 8" id="KW-1133">Transmembrane helix</keyword>
<evidence type="ECO:0000256" key="3">
    <source>
        <dbReference type="ARBA" id="ARBA00022519"/>
    </source>
</evidence>
<evidence type="ECO:0000313" key="10">
    <source>
        <dbReference type="EMBL" id="OBW99090.1"/>
    </source>
</evidence>
<protein>
    <submittedName>
        <fullName evidence="10">Membrane protein</fullName>
    </submittedName>
</protein>
<evidence type="ECO:0000256" key="2">
    <source>
        <dbReference type="ARBA" id="ARBA00022475"/>
    </source>
</evidence>
<proteinExistence type="predicted"/>
<evidence type="ECO:0000259" key="9">
    <source>
        <dbReference type="Pfam" id="PF02698"/>
    </source>
</evidence>
<comment type="subcellular location">
    <subcellularLocation>
        <location evidence="1">Cell inner membrane</location>
        <topology evidence="1">Single-pass membrane protein</topology>
    </subcellularLocation>
</comment>
<feature type="transmembrane region" description="Helical" evidence="8">
    <location>
        <begin position="29"/>
        <end position="55"/>
    </location>
</feature>
<comment type="function">
    <text evidence="7">Participates in the barrier function of the cell envelope.</text>
</comment>
<sequence length="242" mass="28321">MSKSHRFPALIHNVFAYCKRIAVAHYKKWIMLLLSLLSLTVVLLVTVDVGISWWVKDRIYRDIDLLPYRPYGLVLGTSKYFKNNTLNLFYYNRLSAAESLIKHHKVDYLLLSGDNRTLQYNEPQRMFKDLLKMGVPSQTMFFDYAGFRTLDSVVRADKVFKAQSLTIITQRFHCERALFIAKHYDIDAICYEADNPEGYTWVRFREFFARVQAVLDIMLGKQPYFLGKPEPLPPPILPPPEE</sequence>
<comment type="caution">
    <text evidence="10">The sequence shown here is derived from an EMBL/GenBank/DDBJ whole genome shotgun (WGS) entry which is preliminary data.</text>
</comment>
<gene>
    <name evidence="10" type="ORF">QV03_04745</name>
</gene>